<evidence type="ECO:0000256" key="1">
    <source>
        <dbReference type="SAM" id="MobiDB-lite"/>
    </source>
</evidence>
<dbReference type="OrthoDB" id="5395975at2759"/>
<evidence type="ECO:0000313" key="2">
    <source>
        <dbReference type="EMBL" id="KAJ4345570.1"/>
    </source>
</evidence>
<keyword evidence="3" id="KW-1185">Reference proteome</keyword>
<dbReference type="GeneID" id="80915233"/>
<evidence type="ECO:0000313" key="3">
    <source>
        <dbReference type="Proteomes" id="UP001140513"/>
    </source>
</evidence>
<organism evidence="2 3">
    <name type="scientific">Didymosphaeria variabile</name>
    <dbReference type="NCBI Taxonomy" id="1932322"/>
    <lineage>
        <taxon>Eukaryota</taxon>
        <taxon>Fungi</taxon>
        <taxon>Dikarya</taxon>
        <taxon>Ascomycota</taxon>
        <taxon>Pezizomycotina</taxon>
        <taxon>Dothideomycetes</taxon>
        <taxon>Pleosporomycetidae</taxon>
        <taxon>Pleosporales</taxon>
        <taxon>Massarineae</taxon>
        <taxon>Didymosphaeriaceae</taxon>
        <taxon>Didymosphaeria</taxon>
    </lineage>
</organism>
<dbReference type="Proteomes" id="UP001140513">
    <property type="component" value="Unassembled WGS sequence"/>
</dbReference>
<reference evidence="2" key="1">
    <citation type="submission" date="2022-10" db="EMBL/GenBank/DDBJ databases">
        <title>Tapping the CABI collections for fungal endophytes: first genome assemblies for Collariella, Neodidymelliopsis, Ascochyta clinopodiicola, Didymella pomorum, Didymosphaeria variabile, Neocosmospora piperis and Neocucurbitaria cava.</title>
        <authorList>
            <person name="Hill R."/>
        </authorList>
    </citation>
    <scope>NUCLEOTIDE SEQUENCE</scope>
    <source>
        <strain evidence="2">IMI 356815</strain>
    </source>
</reference>
<name>A0A9W9C5L9_9PLEO</name>
<proteinExistence type="predicted"/>
<protein>
    <submittedName>
        <fullName evidence="2">Uncharacterized protein</fullName>
    </submittedName>
</protein>
<accession>A0A9W9C5L9</accession>
<dbReference type="AlphaFoldDB" id="A0A9W9C5L9"/>
<gene>
    <name evidence="2" type="ORF">N0V89_011703</name>
</gene>
<feature type="region of interest" description="Disordered" evidence="1">
    <location>
        <begin position="17"/>
        <end position="38"/>
    </location>
</feature>
<dbReference type="RefSeq" id="XP_056065734.1">
    <property type="nucleotide sequence ID" value="XM_056220431.1"/>
</dbReference>
<comment type="caution">
    <text evidence="2">The sequence shown here is derived from an EMBL/GenBank/DDBJ whole genome shotgun (WGS) entry which is preliminary data.</text>
</comment>
<dbReference type="EMBL" id="JAPEUX010000009">
    <property type="protein sequence ID" value="KAJ4345570.1"/>
    <property type="molecule type" value="Genomic_DNA"/>
</dbReference>
<sequence>MSLTFIEDTQQAIRDMESQLPDHMSTTSEEASEDEADDSIFEDVTLGANEVAGSEINRTPFRPSSGNVQVEPHLDGAQDQEQPSIHKYINEAAIQKKVQLPSSQHSAVSVNSADKETSEVGHLEAPAHRVDFHTLPSVVCPPAPEVTVMSPGTLPSQITPYLQKLKQQNPGRFKPKPASRALEVDERGHWRVDCRLWPKHVQQQFWIFLQKDIESGRLGWGITLHRDAVRMRLGLVRLYCWGELVEHVWLALWLHSGGRVWSTGAVWLDAEELEVISIP</sequence>